<comment type="caution">
    <text evidence="2">The sequence shown here is derived from an EMBL/GenBank/DDBJ whole genome shotgun (WGS) entry which is preliminary data.</text>
</comment>
<dbReference type="EMBL" id="SNRY01000078">
    <property type="protein sequence ID" value="KAA6348074.1"/>
    <property type="molecule type" value="Genomic_DNA"/>
</dbReference>
<keyword evidence="1" id="KW-0812">Transmembrane</keyword>
<organism evidence="2">
    <name type="scientific">termite gut metagenome</name>
    <dbReference type="NCBI Taxonomy" id="433724"/>
    <lineage>
        <taxon>unclassified sequences</taxon>
        <taxon>metagenomes</taxon>
        <taxon>organismal metagenomes</taxon>
    </lineage>
</organism>
<sequence length="143" mass="15997">MDKDVSNSAKALLENSKLLAEKRFAYHRYFLVPASTLFGILISLHKNDLGTLYTRLFFSLSIAALVCGILSNAMALYSHIDAVNRTQKAATQESLDAFHEHRAMNPVSVPSRKLFVVCEKATYICYALGVVLLSLYTIFMTWA</sequence>
<keyword evidence="1" id="KW-1133">Transmembrane helix</keyword>
<protein>
    <submittedName>
        <fullName evidence="2">Uncharacterized protein</fullName>
    </submittedName>
</protein>
<keyword evidence="1" id="KW-0472">Membrane</keyword>
<name>A0A5J4SPK3_9ZZZZ</name>
<accession>A0A5J4SPK3</accession>
<evidence type="ECO:0000256" key="1">
    <source>
        <dbReference type="SAM" id="Phobius"/>
    </source>
</evidence>
<gene>
    <name evidence="2" type="ORF">EZS27_004526</name>
</gene>
<reference evidence="2" key="1">
    <citation type="submission" date="2019-03" db="EMBL/GenBank/DDBJ databases">
        <title>Single cell metagenomics reveals metabolic interactions within the superorganism composed of flagellate Streblomastix strix and complex community of Bacteroidetes bacteria on its surface.</title>
        <authorList>
            <person name="Treitli S.C."/>
            <person name="Kolisko M."/>
            <person name="Husnik F."/>
            <person name="Keeling P."/>
            <person name="Hampl V."/>
        </authorList>
    </citation>
    <scope>NUCLEOTIDE SEQUENCE</scope>
    <source>
        <strain evidence="2">STM</strain>
    </source>
</reference>
<proteinExistence type="predicted"/>
<evidence type="ECO:0000313" key="2">
    <source>
        <dbReference type="EMBL" id="KAA6348074.1"/>
    </source>
</evidence>
<dbReference type="AlphaFoldDB" id="A0A5J4SPK3"/>
<feature type="transmembrane region" description="Helical" evidence="1">
    <location>
        <begin position="121"/>
        <end position="142"/>
    </location>
</feature>
<feature type="transmembrane region" description="Helical" evidence="1">
    <location>
        <begin position="56"/>
        <end position="77"/>
    </location>
</feature>
<feature type="transmembrane region" description="Helical" evidence="1">
    <location>
        <begin position="26"/>
        <end position="44"/>
    </location>
</feature>